<protein>
    <submittedName>
        <fullName evidence="1">TonB-dependent receptor</fullName>
    </submittedName>
</protein>
<comment type="caution">
    <text evidence="1">The sequence shown here is derived from an EMBL/GenBank/DDBJ whole genome shotgun (WGS) entry which is preliminary data.</text>
</comment>
<evidence type="ECO:0000313" key="1">
    <source>
        <dbReference type="EMBL" id="GAK36022.1"/>
    </source>
</evidence>
<gene>
    <name evidence="1" type="ORF">JCM15093_1156</name>
</gene>
<accession>A0A069D0S2</accession>
<dbReference type="AlphaFoldDB" id="A0A069D0S2"/>
<dbReference type="EMBL" id="BAJS01000004">
    <property type="protein sequence ID" value="GAK36022.1"/>
    <property type="molecule type" value="Genomic_DNA"/>
</dbReference>
<keyword evidence="2" id="KW-1185">Reference proteome</keyword>
<organism evidence="1 2">
    <name type="scientific">Bacteroides graminisolvens DSM 19988 = JCM 15093</name>
    <dbReference type="NCBI Taxonomy" id="1121097"/>
    <lineage>
        <taxon>Bacteria</taxon>
        <taxon>Pseudomonadati</taxon>
        <taxon>Bacteroidota</taxon>
        <taxon>Bacteroidia</taxon>
        <taxon>Bacteroidales</taxon>
        <taxon>Bacteroidaceae</taxon>
        <taxon>Bacteroides</taxon>
    </lineage>
</organism>
<evidence type="ECO:0000313" key="2">
    <source>
        <dbReference type="Proteomes" id="UP000027601"/>
    </source>
</evidence>
<sequence>MKGAKVYVRGTDLLCFDHIKIADPESYGATSPLTRSVLAGLAVEF</sequence>
<name>A0A069D0S2_9BACE</name>
<proteinExistence type="predicted"/>
<dbReference type="Proteomes" id="UP000027601">
    <property type="component" value="Unassembled WGS sequence"/>
</dbReference>
<reference evidence="1 2" key="1">
    <citation type="journal article" date="2015" name="Microbes Environ.">
        <title>Distribution and evolution of nitrogen fixation genes in the phylum bacteroidetes.</title>
        <authorList>
            <person name="Inoue J."/>
            <person name="Oshima K."/>
            <person name="Suda W."/>
            <person name="Sakamoto M."/>
            <person name="Iino T."/>
            <person name="Noda S."/>
            <person name="Hongoh Y."/>
            <person name="Hattori M."/>
            <person name="Ohkuma M."/>
        </authorList>
    </citation>
    <scope>NUCLEOTIDE SEQUENCE [LARGE SCALE GENOMIC DNA]</scope>
    <source>
        <strain evidence="1 2">JCM 15093</strain>
    </source>
</reference>
<keyword evidence="1" id="KW-0675">Receptor</keyword>